<organism evidence="1 2">
    <name type="scientific">Equus caballus</name>
    <name type="common">Horse</name>
    <dbReference type="NCBI Taxonomy" id="9796"/>
    <lineage>
        <taxon>Eukaryota</taxon>
        <taxon>Metazoa</taxon>
        <taxon>Chordata</taxon>
        <taxon>Craniata</taxon>
        <taxon>Vertebrata</taxon>
        <taxon>Euteleostomi</taxon>
        <taxon>Mammalia</taxon>
        <taxon>Eutheria</taxon>
        <taxon>Laurasiatheria</taxon>
        <taxon>Perissodactyla</taxon>
        <taxon>Equidae</taxon>
        <taxon>Equus</taxon>
    </lineage>
</organism>
<name>A0A9L0TNV9_HORSE</name>
<evidence type="ECO:0000313" key="1">
    <source>
        <dbReference type="Ensembl" id="ENSECAP00000088307.1"/>
    </source>
</evidence>
<dbReference type="Ensembl" id="ENSECAT00000144088.1">
    <property type="protein sequence ID" value="ENSECAP00000088307.1"/>
    <property type="gene ID" value="ENSECAG00000059470.1"/>
</dbReference>
<accession>A0A9L0TNV9</accession>
<dbReference type="Gene3D" id="2.40.70.10">
    <property type="entry name" value="Acid Proteases"/>
    <property type="match status" value="1"/>
</dbReference>
<keyword evidence="2" id="KW-1185">Reference proteome</keyword>
<reference evidence="1" key="3">
    <citation type="submission" date="2025-09" db="UniProtKB">
        <authorList>
            <consortium name="Ensembl"/>
        </authorList>
    </citation>
    <scope>IDENTIFICATION</scope>
    <source>
        <strain evidence="1">Thoroughbred</strain>
    </source>
</reference>
<dbReference type="Proteomes" id="UP000002281">
    <property type="component" value="Chromosome X"/>
</dbReference>
<sequence>MSFLFPQLLNISMGHLKAQHNFLLSSATLVSLLGRDLLMNWNIKIHCAPKGLLLQAPNSSLSYPCSLVALSDFPEFLGTLKSNTYFTEDLNQPLNRIPTKTKNNKCWRGRGEKGTLILCWWECKLVQPLWKTVCRFLKKLKIEIPYDQAIPLLGIYPRTLNQQFKETHVPLCSLQHYSQWPRHGSNVSAYQLMTRRYGICIQ</sequence>
<evidence type="ECO:0000313" key="2">
    <source>
        <dbReference type="Proteomes" id="UP000002281"/>
    </source>
</evidence>
<dbReference type="InterPro" id="IPR021109">
    <property type="entry name" value="Peptidase_aspartic_dom_sf"/>
</dbReference>
<dbReference type="GeneTree" id="ENSGT01150000286916"/>
<reference evidence="1" key="2">
    <citation type="submission" date="2025-08" db="UniProtKB">
        <authorList>
            <consortium name="Ensembl"/>
        </authorList>
    </citation>
    <scope>IDENTIFICATION</scope>
    <source>
        <strain evidence="1">Thoroughbred</strain>
    </source>
</reference>
<protein>
    <submittedName>
        <fullName evidence="1">Uncharacterized protein</fullName>
    </submittedName>
</protein>
<proteinExistence type="predicted"/>
<dbReference type="AlphaFoldDB" id="A0A9L0TNV9"/>
<reference evidence="1 2" key="1">
    <citation type="journal article" date="2009" name="Science">
        <title>Genome sequence, comparative analysis, and population genetics of the domestic horse.</title>
        <authorList>
            <consortium name="Broad Institute Genome Sequencing Platform"/>
            <consortium name="Broad Institute Whole Genome Assembly Team"/>
            <person name="Wade C.M."/>
            <person name="Giulotto E."/>
            <person name="Sigurdsson S."/>
            <person name="Zoli M."/>
            <person name="Gnerre S."/>
            <person name="Imsland F."/>
            <person name="Lear T.L."/>
            <person name="Adelson D.L."/>
            <person name="Bailey E."/>
            <person name="Bellone R.R."/>
            <person name="Bloecker H."/>
            <person name="Distl O."/>
            <person name="Edgar R.C."/>
            <person name="Garber M."/>
            <person name="Leeb T."/>
            <person name="Mauceli E."/>
            <person name="MacLeod J.N."/>
            <person name="Penedo M.C.T."/>
            <person name="Raison J.M."/>
            <person name="Sharpe T."/>
            <person name="Vogel J."/>
            <person name="Andersson L."/>
            <person name="Antczak D.F."/>
            <person name="Biagi T."/>
            <person name="Binns M.M."/>
            <person name="Chowdhary B.P."/>
            <person name="Coleman S.J."/>
            <person name="Della Valle G."/>
            <person name="Fryc S."/>
            <person name="Guerin G."/>
            <person name="Hasegawa T."/>
            <person name="Hill E.W."/>
            <person name="Jurka J."/>
            <person name="Kiialainen A."/>
            <person name="Lindgren G."/>
            <person name="Liu J."/>
            <person name="Magnani E."/>
            <person name="Mickelson J.R."/>
            <person name="Murray J."/>
            <person name="Nergadze S.G."/>
            <person name="Onofrio R."/>
            <person name="Pedroni S."/>
            <person name="Piras M.F."/>
            <person name="Raudsepp T."/>
            <person name="Rocchi M."/>
            <person name="Roeed K.H."/>
            <person name="Ryder O.A."/>
            <person name="Searle S."/>
            <person name="Skow L."/>
            <person name="Swinburne J.E."/>
            <person name="Syvaenen A.C."/>
            <person name="Tozaki T."/>
            <person name="Valberg S.J."/>
            <person name="Vaudin M."/>
            <person name="White J.R."/>
            <person name="Zody M.C."/>
            <person name="Lander E.S."/>
            <person name="Lindblad-Toh K."/>
        </authorList>
    </citation>
    <scope>NUCLEOTIDE SEQUENCE [LARGE SCALE GENOMIC DNA]</scope>
    <source>
        <strain evidence="1 2">Thoroughbred</strain>
    </source>
</reference>